<dbReference type="Proteomes" id="UP000292639">
    <property type="component" value="Unassembled WGS sequence"/>
</dbReference>
<evidence type="ECO:0008006" key="3">
    <source>
        <dbReference type="Google" id="ProtNLM"/>
    </source>
</evidence>
<dbReference type="EMBL" id="QJUP01000044">
    <property type="protein sequence ID" value="TBU87904.1"/>
    <property type="molecule type" value="Genomic_DNA"/>
</dbReference>
<comment type="caution">
    <text evidence="1">The sequence shown here is derived from an EMBL/GenBank/DDBJ whole genome shotgun (WGS) entry which is preliminary data.</text>
</comment>
<gene>
    <name evidence="1" type="ORF">DNJ96_18670</name>
</gene>
<reference evidence="1 2" key="1">
    <citation type="submission" date="2018-06" db="EMBL/GenBank/DDBJ databases">
        <title>Three novel Pseudomonas species isolated from symptomatic oak.</title>
        <authorList>
            <person name="Bueno-Gonzalez V."/>
            <person name="Brady C."/>
        </authorList>
    </citation>
    <scope>NUCLEOTIDE SEQUENCE [LARGE SCALE GENOMIC DNA]</scope>
    <source>
        <strain evidence="1 2">P17C</strain>
    </source>
</reference>
<feature type="non-terminal residue" evidence="1">
    <location>
        <position position="1"/>
    </location>
</feature>
<evidence type="ECO:0000313" key="1">
    <source>
        <dbReference type="EMBL" id="TBU87904.1"/>
    </source>
</evidence>
<evidence type="ECO:0000313" key="2">
    <source>
        <dbReference type="Proteomes" id="UP000292639"/>
    </source>
</evidence>
<proteinExistence type="predicted"/>
<accession>A0A4Q9QVJ4</accession>
<dbReference type="AlphaFoldDB" id="A0A4Q9QVJ4"/>
<protein>
    <recommendedName>
        <fullName evidence="3">DUF4351 domain-containing protein</fullName>
    </recommendedName>
</protein>
<sequence length="125" mass="14076">HWQEDVLMQSIESPAVKKAHARLQALSDDDEARRLAFVRERALHDEVTEKAEAEARGRLAGKAEGKIEGRADTLRRQLQLKFGALPDALEQRLQSADEAKLATWSEQVLFVERLEQVFGEDAVKG</sequence>
<name>A0A4Q9QVJ4_9GAMM</name>
<organism evidence="1 2">
    <name type="scientific">Stutzerimonas kirkiae</name>
    <dbReference type="NCBI Taxonomy" id="2211392"/>
    <lineage>
        <taxon>Bacteria</taxon>
        <taxon>Pseudomonadati</taxon>
        <taxon>Pseudomonadota</taxon>
        <taxon>Gammaproteobacteria</taxon>
        <taxon>Pseudomonadales</taxon>
        <taxon>Pseudomonadaceae</taxon>
        <taxon>Stutzerimonas</taxon>
    </lineage>
</organism>
<keyword evidence="2" id="KW-1185">Reference proteome</keyword>